<accession>A0A518DH97</accession>
<dbReference type="InterPro" id="IPR036388">
    <property type="entry name" value="WH-like_DNA-bd_sf"/>
</dbReference>
<evidence type="ECO:0008006" key="4">
    <source>
        <dbReference type="Google" id="ProtNLM"/>
    </source>
</evidence>
<evidence type="ECO:0000313" key="2">
    <source>
        <dbReference type="EMBL" id="QDU90850.1"/>
    </source>
</evidence>
<dbReference type="KEGG" id="pnd:Pla175_42630"/>
<dbReference type="Gene3D" id="1.10.10.10">
    <property type="entry name" value="Winged helix-like DNA-binding domain superfamily/Winged helix DNA-binding domain"/>
    <property type="match status" value="1"/>
</dbReference>
<sequence length="111" mass="12690">MTPVTTQHIELVPSATHGQKAVIAGTRIRVVDIHAWIEVHGRTPREIVSDFPQLTLGDVHAAMTYYWDNEAMYKRQCEREVELEEEGRKLYPPKLPDAIRRRGNDGDKVPS</sequence>
<dbReference type="PANTHER" id="PTHR34849">
    <property type="entry name" value="SSL5025 PROTEIN"/>
    <property type="match status" value="1"/>
</dbReference>
<dbReference type="RefSeq" id="WP_197527032.1">
    <property type="nucleotide sequence ID" value="NZ_CP036291.1"/>
</dbReference>
<dbReference type="Pfam" id="PF04255">
    <property type="entry name" value="DUF433"/>
    <property type="match status" value="1"/>
</dbReference>
<dbReference type="PANTHER" id="PTHR34849:SF1">
    <property type="entry name" value="SLR0770 PROTEIN"/>
    <property type="match status" value="1"/>
</dbReference>
<name>A0A518DH97_9BACT</name>
<dbReference type="AlphaFoldDB" id="A0A518DH97"/>
<gene>
    <name evidence="2" type="ORF">Pla175_42630</name>
</gene>
<protein>
    <recommendedName>
        <fullName evidence="4">DUF433 domain-containing protein</fullName>
    </recommendedName>
</protein>
<dbReference type="EMBL" id="CP036291">
    <property type="protein sequence ID" value="QDU90850.1"/>
    <property type="molecule type" value="Genomic_DNA"/>
</dbReference>
<dbReference type="SUPFAM" id="SSF46689">
    <property type="entry name" value="Homeodomain-like"/>
    <property type="match status" value="1"/>
</dbReference>
<organism evidence="2 3">
    <name type="scientific">Pirellulimonas nuda</name>
    <dbReference type="NCBI Taxonomy" id="2528009"/>
    <lineage>
        <taxon>Bacteria</taxon>
        <taxon>Pseudomonadati</taxon>
        <taxon>Planctomycetota</taxon>
        <taxon>Planctomycetia</taxon>
        <taxon>Pirellulales</taxon>
        <taxon>Lacipirellulaceae</taxon>
        <taxon>Pirellulimonas</taxon>
    </lineage>
</organism>
<dbReference type="Proteomes" id="UP000317429">
    <property type="component" value="Chromosome"/>
</dbReference>
<keyword evidence="3" id="KW-1185">Reference proteome</keyword>
<feature type="region of interest" description="Disordered" evidence="1">
    <location>
        <begin position="84"/>
        <end position="111"/>
    </location>
</feature>
<feature type="compositionally biased region" description="Basic and acidic residues" evidence="1">
    <location>
        <begin position="97"/>
        <end position="111"/>
    </location>
</feature>
<evidence type="ECO:0000256" key="1">
    <source>
        <dbReference type="SAM" id="MobiDB-lite"/>
    </source>
</evidence>
<dbReference type="InterPro" id="IPR007367">
    <property type="entry name" value="DUF433"/>
</dbReference>
<reference evidence="2 3" key="1">
    <citation type="submission" date="2019-02" db="EMBL/GenBank/DDBJ databases">
        <title>Deep-cultivation of Planctomycetes and their phenomic and genomic characterization uncovers novel biology.</title>
        <authorList>
            <person name="Wiegand S."/>
            <person name="Jogler M."/>
            <person name="Boedeker C."/>
            <person name="Pinto D."/>
            <person name="Vollmers J."/>
            <person name="Rivas-Marin E."/>
            <person name="Kohn T."/>
            <person name="Peeters S.H."/>
            <person name="Heuer A."/>
            <person name="Rast P."/>
            <person name="Oberbeckmann S."/>
            <person name="Bunk B."/>
            <person name="Jeske O."/>
            <person name="Meyerdierks A."/>
            <person name="Storesund J.E."/>
            <person name="Kallscheuer N."/>
            <person name="Luecker S."/>
            <person name="Lage O.M."/>
            <person name="Pohl T."/>
            <person name="Merkel B.J."/>
            <person name="Hornburger P."/>
            <person name="Mueller R.-W."/>
            <person name="Bruemmer F."/>
            <person name="Labrenz M."/>
            <person name="Spormann A.M."/>
            <person name="Op den Camp H."/>
            <person name="Overmann J."/>
            <person name="Amann R."/>
            <person name="Jetten M.S.M."/>
            <person name="Mascher T."/>
            <person name="Medema M.H."/>
            <person name="Devos D.P."/>
            <person name="Kaster A.-K."/>
            <person name="Ovreas L."/>
            <person name="Rohde M."/>
            <person name="Galperin M.Y."/>
            <person name="Jogler C."/>
        </authorList>
    </citation>
    <scope>NUCLEOTIDE SEQUENCE [LARGE SCALE GENOMIC DNA]</scope>
    <source>
        <strain evidence="2 3">Pla175</strain>
    </source>
</reference>
<evidence type="ECO:0000313" key="3">
    <source>
        <dbReference type="Proteomes" id="UP000317429"/>
    </source>
</evidence>
<proteinExistence type="predicted"/>
<dbReference type="InterPro" id="IPR009057">
    <property type="entry name" value="Homeodomain-like_sf"/>
</dbReference>